<feature type="domain" description="Xylose isomerase-like TIM barrel" evidence="1">
    <location>
        <begin position="28"/>
        <end position="280"/>
    </location>
</feature>
<organism evidence="2 3">
    <name type="scientific">Mediterraneibacter gnavus</name>
    <name type="common">Ruminococcus gnavus</name>
    <dbReference type="NCBI Taxonomy" id="33038"/>
    <lineage>
        <taxon>Bacteria</taxon>
        <taxon>Bacillati</taxon>
        <taxon>Bacillota</taxon>
        <taxon>Clostridia</taxon>
        <taxon>Lachnospirales</taxon>
        <taxon>Lachnospiraceae</taxon>
        <taxon>Mediterraneibacter</taxon>
    </lineage>
</organism>
<dbReference type="AlphaFoldDB" id="A0A2N5NLP3"/>
<reference evidence="2 3" key="1">
    <citation type="journal article" date="2017" name="Genome Med.">
        <title>A novel Ruminococcus gnavus clade enriched in inflammatory bowel disease patients.</title>
        <authorList>
            <person name="Hall A.B."/>
            <person name="Yassour M."/>
            <person name="Sauk J."/>
            <person name="Garner A."/>
            <person name="Jiang X."/>
            <person name="Arthur T."/>
            <person name="Lagoudas G.K."/>
            <person name="Vatanen T."/>
            <person name="Fornelos N."/>
            <person name="Wilson R."/>
            <person name="Bertha M."/>
            <person name="Cohen M."/>
            <person name="Garber J."/>
            <person name="Khalili H."/>
            <person name="Gevers D."/>
            <person name="Ananthakrishnan A.N."/>
            <person name="Kugathasan S."/>
            <person name="Lander E.S."/>
            <person name="Blainey P."/>
            <person name="Vlamakis H."/>
            <person name="Xavier R.J."/>
            <person name="Huttenhower C."/>
        </authorList>
    </citation>
    <scope>NUCLEOTIDE SEQUENCE [LARGE SCALE GENOMIC DNA]</scope>
    <source>
        <strain evidence="2 3">RJX1118</strain>
    </source>
</reference>
<dbReference type="EMBL" id="NIHM01000002">
    <property type="protein sequence ID" value="PLT57828.1"/>
    <property type="molecule type" value="Genomic_DNA"/>
</dbReference>
<dbReference type="Proteomes" id="UP000234849">
    <property type="component" value="Unassembled WGS sequence"/>
</dbReference>
<dbReference type="InterPro" id="IPR050312">
    <property type="entry name" value="IolE/XylAMocC-like"/>
</dbReference>
<evidence type="ECO:0000313" key="3">
    <source>
        <dbReference type="Proteomes" id="UP000234849"/>
    </source>
</evidence>
<keyword evidence="2" id="KW-0413">Isomerase</keyword>
<dbReference type="Pfam" id="PF01261">
    <property type="entry name" value="AP_endonuc_2"/>
    <property type="match status" value="1"/>
</dbReference>
<dbReference type="RefSeq" id="WP_101879114.1">
    <property type="nucleotide sequence ID" value="NZ_NIHM01000002.1"/>
</dbReference>
<dbReference type="Gene3D" id="3.20.20.150">
    <property type="entry name" value="Divalent-metal-dependent TIM barrel enzymes"/>
    <property type="match status" value="1"/>
</dbReference>
<evidence type="ECO:0000313" key="2">
    <source>
        <dbReference type="EMBL" id="PLT57828.1"/>
    </source>
</evidence>
<comment type="caution">
    <text evidence="2">The sequence shown here is derived from an EMBL/GenBank/DDBJ whole genome shotgun (WGS) entry which is preliminary data.</text>
</comment>
<dbReference type="InterPro" id="IPR036237">
    <property type="entry name" value="Xyl_isomerase-like_sf"/>
</dbReference>
<gene>
    <name evidence="2" type="ORF">CDL18_02395</name>
</gene>
<dbReference type="SUPFAM" id="SSF51658">
    <property type="entry name" value="Xylose isomerase-like"/>
    <property type="match status" value="1"/>
</dbReference>
<sequence length="283" mass="31901">MIYKAVQQIMLGTVCKTELQTKETLTTIKAAGYDGIELNGFMIRPTPFLVRMLTKFSGMPVGKGGNYNWKELIRQSQLNVVSIHEDLGTIQRDPDFVIQETKDFRTDTIVITGMYRFDYSDRKAVSKLAQDLNNAGEQLKQAGVQLLYHNHNCEFRKIDSQMTAYDLLIQETNPDVVGFEFDSYWPTESGVSALQIMKQLGNRMKLYHINDRGTRLTGPSMTPILKSDSIELGCGNMNLTALIEQAVQADVSAIILESHKNWIEKSPIKSLQKSAEFLDAHLG</sequence>
<dbReference type="PANTHER" id="PTHR12110:SF41">
    <property type="entry name" value="INOSOSE DEHYDRATASE"/>
    <property type="match status" value="1"/>
</dbReference>
<dbReference type="InterPro" id="IPR013022">
    <property type="entry name" value="Xyl_isomerase-like_TIM-brl"/>
</dbReference>
<evidence type="ECO:0000259" key="1">
    <source>
        <dbReference type="Pfam" id="PF01261"/>
    </source>
</evidence>
<dbReference type="GO" id="GO:0016853">
    <property type="term" value="F:isomerase activity"/>
    <property type="evidence" value="ECO:0007669"/>
    <property type="project" value="UniProtKB-KW"/>
</dbReference>
<accession>A0A2N5NLP3</accession>
<proteinExistence type="predicted"/>
<name>A0A2N5NLP3_MEDGN</name>
<protein>
    <submittedName>
        <fullName evidence="2">Sugar phosphate isomerase</fullName>
    </submittedName>
</protein>
<dbReference type="PANTHER" id="PTHR12110">
    <property type="entry name" value="HYDROXYPYRUVATE ISOMERASE"/>
    <property type="match status" value="1"/>
</dbReference>